<proteinExistence type="predicted"/>
<dbReference type="SUPFAM" id="SSF55729">
    <property type="entry name" value="Acyl-CoA N-acyltransferases (Nat)"/>
    <property type="match status" value="1"/>
</dbReference>
<dbReference type="Proteomes" id="UP000551563">
    <property type="component" value="Unassembled WGS sequence"/>
</dbReference>
<keyword evidence="2" id="KW-0808">Transferase</keyword>
<dbReference type="Gene3D" id="3.40.630.30">
    <property type="match status" value="1"/>
</dbReference>
<dbReference type="InterPro" id="IPR000182">
    <property type="entry name" value="GNAT_dom"/>
</dbReference>
<evidence type="ECO:0000259" key="1">
    <source>
        <dbReference type="PROSITE" id="PS51186"/>
    </source>
</evidence>
<name>A0A7V6PBH3_9HYPH</name>
<dbReference type="PROSITE" id="PS51186">
    <property type="entry name" value="GNAT"/>
    <property type="match status" value="1"/>
</dbReference>
<feature type="domain" description="N-acetyltransferase" evidence="1">
    <location>
        <begin position="1"/>
        <end position="155"/>
    </location>
</feature>
<evidence type="ECO:0000313" key="2">
    <source>
        <dbReference type="EMBL" id="HHV67914.1"/>
    </source>
</evidence>
<sequence length="156" mass="17399">MQVRPALLNDAVLICEILRRSISELCEADHHNRDDILAPWLANKTPENVCKWIEAPSQLMLVAEMGNVMAGVGLATDEGEVLLNYVAPEFRFHGVSKALISKLEEYLLFRKVAVARLVSTETARRFYTGRGYIAVGEAQIRRGGELSYPMEKPLVG</sequence>
<accession>A0A7V6PBH3</accession>
<protein>
    <submittedName>
        <fullName evidence="2">GNAT family N-acetyltransferase</fullName>
    </submittedName>
</protein>
<dbReference type="AlphaFoldDB" id="A0A7V6PBH3"/>
<dbReference type="CDD" id="cd04301">
    <property type="entry name" value="NAT_SF"/>
    <property type="match status" value="1"/>
</dbReference>
<dbReference type="InterPro" id="IPR016181">
    <property type="entry name" value="Acyl_CoA_acyltransferase"/>
</dbReference>
<dbReference type="EMBL" id="DUMN01000289">
    <property type="protein sequence ID" value="HHV67914.1"/>
    <property type="molecule type" value="Genomic_DNA"/>
</dbReference>
<dbReference type="Pfam" id="PF13673">
    <property type="entry name" value="Acetyltransf_10"/>
    <property type="match status" value="1"/>
</dbReference>
<organism evidence="2 3">
    <name type="scientific">Brucella intermedia</name>
    <dbReference type="NCBI Taxonomy" id="94625"/>
    <lineage>
        <taxon>Bacteria</taxon>
        <taxon>Pseudomonadati</taxon>
        <taxon>Pseudomonadota</taxon>
        <taxon>Alphaproteobacteria</taxon>
        <taxon>Hyphomicrobiales</taxon>
        <taxon>Brucellaceae</taxon>
        <taxon>Brucella/Ochrobactrum group</taxon>
        <taxon>Brucella</taxon>
    </lineage>
</organism>
<evidence type="ECO:0000313" key="3">
    <source>
        <dbReference type="Proteomes" id="UP000551563"/>
    </source>
</evidence>
<gene>
    <name evidence="2" type="ORF">GXX48_09775</name>
</gene>
<reference evidence="2 3" key="1">
    <citation type="journal article" date="2020" name="Biotechnol. Biofuels">
        <title>New insights from the biogas microbiome by comprehensive genome-resolved metagenomics of nearly 1600 species originating from multiple anaerobic digesters.</title>
        <authorList>
            <person name="Campanaro S."/>
            <person name="Treu L."/>
            <person name="Rodriguez-R L.M."/>
            <person name="Kovalovszki A."/>
            <person name="Ziels R.M."/>
            <person name="Maus I."/>
            <person name="Zhu X."/>
            <person name="Kougias P.G."/>
            <person name="Basile A."/>
            <person name="Luo G."/>
            <person name="Schluter A."/>
            <person name="Konstantinidis K.T."/>
            <person name="Angelidaki I."/>
        </authorList>
    </citation>
    <scope>NUCLEOTIDE SEQUENCE [LARGE SCALE GENOMIC DNA]</scope>
    <source>
        <strain evidence="2">AS04akNAM_66</strain>
    </source>
</reference>
<dbReference type="GO" id="GO:0016747">
    <property type="term" value="F:acyltransferase activity, transferring groups other than amino-acyl groups"/>
    <property type="evidence" value="ECO:0007669"/>
    <property type="project" value="InterPro"/>
</dbReference>
<comment type="caution">
    <text evidence="2">The sequence shown here is derived from an EMBL/GenBank/DDBJ whole genome shotgun (WGS) entry which is preliminary data.</text>
</comment>